<feature type="transmembrane region" description="Helical" evidence="8">
    <location>
        <begin position="69"/>
        <end position="94"/>
    </location>
</feature>
<feature type="transmembrane region" description="Helical" evidence="8">
    <location>
        <begin position="244"/>
        <end position="263"/>
    </location>
</feature>
<evidence type="ECO:0000256" key="3">
    <source>
        <dbReference type="ARBA" id="ARBA00022448"/>
    </source>
</evidence>
<dbReference type="RefSeq" id="WP_209808460.1">
    <property type="nucleotide sequence ID" value="NZ_JAGGKT010000001.1"/>
</dbReference>
<evidence type="ECO:0000256" key="5">
    <source>
        <dbReference type="ARBA" id="ARBA00022692"/>
    </source>
</evidence>
<keyword evidence="6 8" id="KW-1133">Transmembrane helix</keyword>
<dbReference type="EMBL" id="JAGGKT010000001">
    <property type="protein sequence ID" value="MBP1930464.1"/>
    <property type="molecule type" value="Genomic_DNA"/>
</dbReference>
<feature type="transmembrane region" description="Helical" evidence="8">
    <location>
        <begin position="162"/>
        <end position="180"/>
    </location>
</feature>
<keyword evidence="3" id="KW-0813">Transport</keyword>
<organism evidence="9 10">
    <name type="scientific">Ammoniphilus resinae</name>
    <dbReference type="NCBI Taxonomy" id="861532"/>
    <lineage>
        <taxon>Bacteria</taxon>
        <taxon>Bacillati</taxon>
        <taxon>Bacillota</taxon>
        <taxon>Bacilli</taxon>
        <taxon>Bacillales</taxon>
        <taxon>Paenibacillaceae</taxon>
        <taxon>Aneurinibacillus group</taxon>
        <taxon>Ammoniphilus</taxon>
    </lineage>
</organism>
<accession>A0ABS4GJM5</accession>
<comment type="subcellular location">
    <subcellularLocation>
        <location evidence="1">Cell membrane</location>
        <topology evidence="1">Multi-pass membrane protein</topology>
    </subcellularLocation>
</comment>
<dbReference type="Pfam" id="PF01594">
    <property type="entry name" value="AI-2E_transport"/>
    <property type="match status" value="1"/>
</dbReference>
<gene>
    <name evidence="9" type="ORF">J2Z37_000451</name>
</gene>
<comment type="similarity">
    <text evidence="2">Belongs to the autoinducer-2 exporter (AI-2E) (TC 2.A.86) family.</text>
</comment>
<evidence type="ECO:0000256" key="6">
    <source>
        <dbReference type="ARBA" id="ARBA00022989"/>
    </source>
</evidence>
<evidence type="ECO:0000256" key="2">
    <source>
        <dbReference type="ARBA" id="ARBA00009773"/>
    </source>
</evidence>
<keyword evidence="5 8" id="KW-0812">Transmembrane</keyword>
<keyword evidence="4" id="KW-1003">Cell membrane</keyword>
<keyword evidence="7 8" id="KW-0472">Membrane</keyword>
<dbReference type="InterPro" id="IPR002549">
    <property type="entry name" value="AI-2E-like"/>
</dbReference>
<evidence type="ECO:0000256" key="1">
    <source>
        <dbReference type="ARBA" id="ARBA00004651"/>
    </source>
</evidence>
<name>A0ABS4GJM5_9BACL</name>
<comment type="caution">
    <text evidence="9">The sequence shown here is derived from an EMBL/GenBank/DDBJ whole genome shotgun (WGS) entry which is preliminary data.</text>
</comment>
<reference evidence="9 10" key="1">
    <citation type="submission" date="2021-03" db="EMBL/GenBank/DDBJ databases">
        <title>Genomic Encyclopedia of Type Strains, Phase IV (KMG-IV): sequencing the most valuable type-strain genomes for metagenomic binning, comparative biology and taxonomic classification.</title>
        <authorList>
            <person name="Goeker M."/>
        </authorList>
    </citation>
    <scope>NUCLEOTIDE SEQUENCE [LARGE SCALE GENOMIC DNA]</scope>
    <source>
        <strain evidence="9 10">DSM 24738</strain>
    </source>
</reference>
<protein>
    <submittedName>
        <fullName evidence="9">PurR-regulated permease PerM</fullName>
    </submittedName>
</protein>
<feature type="transmembrane region" description="Helical" evidence="8">
    <location>
        <begin position="313"/>
        <end position="343"/>
    </location>
</feature>
<feature type="transmembrane region" description="Helical" evidence="8">
    <location>
        <begin position="270"/>
        <end position="293"/>
    </location>
</feature>
<proteinExistence type="inferred from homology"/>
<sequence length="354" mass="39767">MFNSKFMKFFLLALSILILTSSMYLLVKLSPVLGWIWAIVKAVLTPLLISIIIAYLLNPIVTLLQQRNVPRGIAVFIIYFSFSLFFVVLLMNLIPSFLKQSKDLTEHIPELVGTYQSWLSEIHTHKYDLPASMRNAIDGALVNSEMRTTQFFSGILDGAGGLFQKLLNFLVIPFIVFYLLKDMEMLQRAFLWFVPRTKRKEATKLFQDIDRALGNYIGGQLLVCGIVGCLAYVGYWFIDMPYALIFAVFITVTNIIPYVGPLIGAAPSILLALTISWEMTLLVFAVNLVVQMLEGNLISPMVMGKRLQLHPLLIIIALLLGEEIAGLIGLIFAVPIVAVLRVISQHVILHLVKH</sequence>
<evidence type="ECO:0000256" key="7">
    <source>
        <dbReference type="ARBA" id="ARBA00023136"/>
    </source>
</evidence>
<dbReference type="Proteomes" id="UP001519343">
    <property type="component" value="Unassembled WGS sequence"/>
</dbReference>
<evidence type="ECO:0000256" key="4">
    <source>
        <dbReference type="ARBA" id="ARBA00022475"/>
    </source>
</evidence>
<dbReference type="PANTHER" id="PTHR21716">
    <property type="entry name" value="TRANSMEMBRANE PROTEIN"/>
    <property type="match status" value="1"/>
</dbReference>
<evidence type="ECO:0000313" key="9">
    <source>
        <dbReference type="EMBL" id="MBP1930464.1"/>
    </source>
</evidence>
<evidence type="ECO:0000256" key="8">
    <source>
        <dbReference type="SAM" id="Phobius"/>
    </source>
</evidence>
<evidence type="ECO:0000313" key="10">
    <source>
        <dbReference type="Proteomes" id="UP001519343"/>
    </source>
</evidence>
<keyword evidence="10" id="KW-1185">Reference proteome</keyword>
<feature type="transmembrane region" description="Helical" evidence="8">
    <location>
        <begin position="213"/>
        <end position="238"/>
    </location>
</feature>
<dbReference type="PANTHER" id="PTHR21716:SF53">
    <property type="entry name" value="PERMEASE PERM-RELATED"/>
    <property type="match status" value="1"/>
</dbReference>
<feature type="transmembrane region" description="Helical" evidence="8">
    <location>
        <begin position="35"/>
        <end position="57"/>
    </location>
</feature>